<feature type="transmembrane region" description="Helical" evidence="8">
    <location>
        <begin position="120"/>
        <end position="141"/>
    </location>
</feature>
<dbReference type="PANTHER" id="PTHR30472">
    <property type="entry name" value="FERRIC ENTEROBACTIN TRANSPORT SYSTEM PERMEASE PROTEIN"/>
    <property type="match status" value="1"/>
</dbReference>
<dbReference type="Proteomes" id="UP000031366">
    <property type="component" value="Unassembled WGS sequence"/>
</dbReference>
<dbReference type="OrthoDB" id="9792889at2"/>
<comment type="similarity">
    <text evidence="2">Belongs to the binding-protein-dependent transport system permease family. FecCD subfamily.</text>
</comment>
<feature type="transmembrane region" description="Helical" evidence="8">
    <location>
        <begin position="197"/>
        <end position="216"/>
    </location>
</feature>
<dbReference type="InterPro" id="IPR000522">
    <property type="entry name" value="ABC_transptr_permease_BtuC"/>
</dbReference>
<sequence>MKNILKSNNGKWMLLILLTIFTLILCYLSITKGFIAISYDTLIDAYKNFNNSQEHIIIKTSRIPRTLNSLLVGGALGVSGLLTQGLTRNKLASPSILGINSGAVLTLVIALTYLPNISSLGLAWLAFLGALGSSILVYLLCGGLSGNVRSMDLALGGTALGALFFSLAQGILYKNEVALEQVVYWMTGSVEGKKLELIVKFIPIILVVMIFTLFIGKKLNVFSLGEEMARSLGMKTLYLKIVIIAIVAILSGISVALAGPIAFIGLITPHIVHKFIGTDYKWLIPFSILTGASILLLADIMSRFIIYPKEVPVGALTALIGGPFFIYIAKRRDKQW</sequence>
<feature type="transmembrane region" description="Helical" evidence="8">
    <location>
        <begin position="237"/>
        <end position="268"/>
    </location>
</feature>
<dbReference type="CDD" id="cd06550">
    <property type="entry name" value="TM_ABC_iron-siderophores_like"/>
    <property type="match status" value="1"/>
</dbReference>
<dbReference type="GO" id="GO:0022857">
    <property type="term" value="F:transmembrane transporter activity"/>
    <property type="evidence" value="ECO:0007669"/>
    <property type="project" value="InterPro"/>
</dbReference>
<accession>A0A0C1U136</accession>
<keyword evidence="5 8" id="KW-0812">Transmembrane</keyword>
<gene>
    <name evidence="9" type="ORF">U732_3423</name>
</gene>
<protein>
    <submittedName>
        <fullName evidence="9">Putative siderophore transport system permease protein yfiZ</fullName>
    </submittedName>
</protein>
<evidence type="ECO:0000256" key="2">
    <source>
        <dbReference type="ARBA" id="ARBA00007935"/>
    </source>
</evidence>
<proteinExistence type="inferred from homology"/>
<evidence type="ECO:0000313" key="10">
    <source>
        <dbReference type="Proteomes" id="UP000031366"/>
    </source>
</evidence>
<keyword evidence="3" id="KW-0813">Transport</keyword>
<dbReference type="GO" id="GO:0033214">
    <property type="term" value="P:siderophore-iron import into cell"/>
    <property type="evidence" value="ECO:0007669"/>
    <property type="project" value="TreeGrafter"/>
</dbReference>
<organism evidence="9 10">
    <name type="scientific">Clostridium argentinense CDC 2741</name>
    <dbReference type="NCBI Taxonomy" id="1418104"/>
    <lineage>
        <taxon>Bacteria</taxon>
        <taxon>Bacillati</taxon>
        <taxon>Bacillota</taxon>
        <taxon>Clostridia</taxon>
        <taxon>Eubacteriales</taxon>
        <taxon>Clostridiaceae</taxon>
        <taxon>Clostridium</taxon>
    </lineage>
</organism>
<feature type="transmembrane region" description="Helical" evidence="8">
    <location>
        <begin position="153"/>
        <end position="173"/>
    </location>
</feature>
<dbReference type="EMBL" id="AYSO01000016">
    <property type="protein sequence ID" value="KIE46629.1"/>
    <property type="molecule type" value="Genomic_DNA"/>
</dbReference>
<evidence type="ECO:0000256" key="8">
    <source>
        <dbReference type="SAM" id="Phobius"/>
    </source>
</evidence>
<dbReference type="PANTHER" id="PTHR30472:SF65">
    <property type="entry name" value="SIDEROPHORE TRANSPORT SYSTEM PERMEASE PROTEIN YFIZ-RELATED"/>
    <property type="match status" value="1"/>
</dbReference>
<dbReference type="SUPFAM" id="SSF81345">
    <property type="entry name" value="ABC transporter involved in vitamin B12 uptake, BtuC"/>
    <property type="match status" value="1"/>
</dbReference>
<dbReference type="STRING" id="29341.RSJ17_18810"/>
<feature type="transmembrane region" description="Helical" evidence="8">
    <location>
        <begin position="12"/>
        <end position="30"/>
    </location>
</feature>
<feature type="transmembrane region" description="Helical" evidence="8">
    <location>
        <begin position="66"/>
        <end position="83"/>
    </location>
</feature>
<dbReference type="Pfam" id="PF01032">
    <property type="entry name" value="FecCD"/>
    <property type="match status" value="1"/>
</dbReference>
<evidence type="ECO:0000256" key="3">
    <source>
        <dbReference type="ARBA" id="ARBA00022448"/>
    </source>
</evidence>
<keyword evidence="10" id="KW-1185">Reference proteome</keyword>
<dbReference type="Gene3D" id="1.10.3470.10">
    <property type="entry name" value="ABC transporter involved in vitamin B12 uptake, BtuC"/>
    <property type="match status" value="1"/>
</dbReference>
<keyword evidence="7 8" id="KW-0472">Membrane</keyword>
<dbReference type="AlphaFoldDB" id="A0A0C1U136"/>
<feature type="transmembrane region" description="Helical" evidence="8">
    <location>
        <begin position="95"/>
        <end position="114"/>
    </location>
</feature>
<name>A0A0C1U136_9CLOT</name>
<dbReference type="GO" id="GO:0005886">
    <property type="term" value="C:plasma membrane"/>
    <property type="evidence" value="ECO:0007669"/>
    <property type="project" value="UniProtKB-SubCell"/>
</dbReference>
<comment type="caution">
    <text evidence="9">The sequence shown here is derived from an EMBL/GenBank/DDBJ whole genome shotgun (WGS) entry which is preliminary data.</text>
</comment>
<dbReference type="RefSeq" id="WP_039633189.1">
    <property type="nucleotide sequence ID" value="NZ_AYSO01000016.1"/>
</dbReference>
<reference evidence="9 10" key="1">
    <citation type="journal article" date="2015" name="Infect. Genet. Evol.">
        <title>Genomic sequences of six botulinum neurotoxin-producing strains representing three clostridial species illustrate the mobility and diversity of botulinum neurotoxin genes.</title>
        <authorList>
            <person name="Smith T.J."/>
            <person name="Hill K.K."/>
            <person name="Xie G."/>
            <person name="Foley B.T."/>
            <person name="Williamson C.H."/>
            <person name="Foster J.T."/>
            <person name="Johnson S.L."/>
            <person name="Chertkov O."/>
            <person name="Teshima H."/>
            <person name="Gibbons H.S."/>
            <person name="Johnsky L.A."/>
            <person name="Karavis M.A."/>
            <person name="Smith L.A."/>
        </authorList>
    </citation>
    <scope>NUCLEOTIDE SEQUENCE [LARGE SCALE GENOMIC DNA]</scope>
    <source>
        <strain evidence="9 10">CDC 2741</strain>
    </source>
</reference>
<dbReference type="InterPro" id="IPR037294">
    <property type="entry name" value="ABC_BtuC-like"/>
</dbReference>
<keyword evidence="4" id="KW-1003">Cell membrane</keyword>
<dbReference type="FunFam" id="1.10.3470.10:FF:000001">
    <property type="entry name" value="Vitamin B12 ABC transporter permease BtuC"/>
    <property type="match status" value="1"/>
</dbReference>
<evidence type="ECO:0000256" key="6">
    <source>
        <dbReference type="ARBA" id="ARBA00022989"/>
    </source>
</evidence>
<evidence type="ECO:0000256" key="5">
    <source>
        <dbReference type="ARBA" id="ARBA00022692"/>
    </source>
</evidence>
<evidence type="ECO:0000256" key="4">
    <source>
        <dbReference type="ARBA" id="ARBA00022475"/>
    </source>
</evidence>
<feature type="transmembrane region" description="Helical" evidence="8">
    <location>
        <begin position="310"/>
        <end position="329"/>
    </location>
</feature>
<evidence type="ECO:0000313" key="9">
    <source>
        <dbReference type="EMBL" id="KIE46629.1"/>
    </source>
</evidence>
<evidence type="ECO:0000256" key="1">
    <source>
        <dbReference type="ARBA" id="ARBA00004651"/>
    </source>
</evidence>
<keyword evidence="6 8" id="KW-1133">Transmembrane helix</keyword>
<evidence type="ECO:0000256" key="7">
    <source>
        <dbReference type="ARBA" id="ARBA00023136"/>
    </source>
</evidence>
<comment type="subcellular location">
    <subcellularLocation>
        <location evidence="1">Cell membrane</location>
        <topology evidence="1">Multi-pass membrane protein</topology>
    </subcellularLocation>
</comment>
<feature type="transmembrane region" description="Helical" evidence="8">
    <location>
        <begin position="280"/>
        <end position="298"/>
    </location>
</feature>